<dbReference type="EMBL" id="AOKG01001507">
    <property type="protein sequence ID" value="EPN47094.1"/>
    <property type="molecule type" value="Genomic_DNA"/>
</dbReference>
<gene>
    <name evidence="2" type="ORF">A244_21431</name>
</gene>
<dbReference type="AlphaFoldDB" id="S6TYK4"/>
<feature type="non-terminal residue" evidence="2">
    <location>
        <position position="60"/>
    </location>
</feature>
<proteinExistence type="predicted"/>
<comment type="caution">
    <text evidence="2">The sequence shown here is derived from an EMBL/GenBank/DDBJ whole genome shotgun (WGS) entry which is preliminary data.</text>
</comment>
<accession>S6TYK4</accession>
<keyword evidence="1" id="KW-0812">Transmembrane</keyword>
<feature type="transmembrane region" description="Helical" evidence="1">
    <location>
        <begin position="12"/>
        <end position="30"/>
    </location>
</feature>
<evidence type="ECO:0000313" key="3">
    <source>
        <dbReference type="Proteomes" id="UP000015729"/>
    </source>
</evidence>
<protein>
    <submittedName>
        <fullName evidence="2">Uncharacterized protein</fullName>
    </submittedName>
</protein>
<evidence type="ECO:0000313" key="2">
    <source>
        <dbReference type="EMBL" id="EPN47094.1"/>
    </source>
</evidence>
<dbReference type="Proteomes" id="UP000015729">
    <property type="component" value="Unassembled WGS sequence"/>
</dbReference>
<keyword evidence="1" id="KW-1133">Transmembrane helix</keyword>
<sequence>MLKGFVSKDYVVLVIVASLIVVLLLGVGFTSRPSDWAGWMQAIGLIVGLMAAVAVPAIQR</sequence>
<organism evidence="2 3">
    <name type="scientific">Pseudomonas syringae pv. actinidiae ICMP 18807</name>
    <dbReference type="NCBI Taxonomy" id="1194404"/>
    <lineage>
        <taxon>Bacteria</taxon>
        <taxon>Pseudomonadati</taxon>
        <taxon>Pseudomonadota</taxon>
        <taxon>Gammaproteobacteria</taxon>
        <taxon>Pseudomonadales</taxon>
        <taxon>Pseudomonadaceae</taxon>
        <taxon>Pseudomonas</taxon>
        <taxon>Pseudomonas syringae</taxon>
    </lineage>
</organism>
<keyword evidence="1" id="KW-0472">Membrane</keyword>
<reference evidence="2 3" key="1">
    <citation type="journal article" date="2013" name="PLoS Pathog.">
        <title>Genomic analysis of the Kiwifruit pathogen Pseudomonas syringae pv. actinidiae provides insight into the origins of an emergent plant disease.</title>
        <authorList>
            <person name="McCann H.C."/>
            <person name="Rikkerink E.H."/>
            <person name="Bertels F."/>
            <person name="Fiers M."/>
            <person name="Lu A."/>
            <person name="Rees-George J."/>
            <person name="Andersen M.T."/>
            <person name="Gleave A.P."/>
            <person name="Haubold B."/>
            <person name="Wohlers M.W."/>
            <person name="Guttman D.S."/>
            <person name="Wang P.W."/>
            <person name="Straub C."/>
            <person name="Vanneste J.L."/>
            <person name="Rainey P.B."/>
            <person name="Templeton M.D."/>
        </authorList>
    </citation>
    <scope>NUCLEOTIDE SEQUENCE [LARGE SCALE GENOMIC DNA]</scope>
    <source>
        <strain evidence="2 3">ICMP 18807</strain>
    </source>
</reference>
<dbReference type="PATRIC" id="fig|1194404.4.peg.4404"/>
<name>S6TYK4_PSESF</name>
<feature type="transmembrane region" description="Helical" evidence="1">
    <location>
        <begin position="36"/>
        <end position="58"/>
    </location>
</feature>
<evidence type="ECO:0000256" key="1">
    <source>
        <dbReference type="SAM" id="Phobius"/>
    </source>
</evidence>